<dbReference type="InterPro" id="IPR012318">
    <property type="entry name" value="HTH_CRP"/>
</dbReference>
<reference evidence="6 7" key="1">
    <citation type="submission" date="2016-10" db="EMBL/GenBank/DDBJ databases">
        <authorList>
            <person name="de Groot N.N."/>
        </authorList>
    </citation>
    <scope>NUCLEOTIDE SEQUENCE [LARGE SCALE GENOMIC DNA]</scope>
    <source>
        <strain evidence="6 7">DSM 15230</strain>
    </source>
</reference>
<dbReference type="InterPro" id="IPR018490">
    <property type="entry name" value="cNMP-bd_dom_sf"/>
</dbReference>
<keyword evidence="6" id="KW-0808">Transferase</keyword>
<dbReference type="PANTHER" id="PTHR24567">
    <property type="entry name" value="CRP FAMILY TRANSCRIPTIONAL REGULATORY PROTEIN"/>
    <property type="match status" value="1"/>
</dbReference>
<dbReference type="InterPro" id="IPR000595">
    <property type="entry name" value="cNMP-bd_dom"/>
</dbReference>
<dbReference type="GO" id="GO:0016301">
    <property type="term" value="F:kinase activity"/>
    <property type="evidence" value="ECO:0007669"/>
    <property type="project" value="UniProtKB-KW"/>
</dbReference>
<evidence type="ECO:0000259" key="5">
    <source>
        <dbReference type="PROSITE" id="PS51063"/>
    </source>
</evidence>
<evidence type="ECO:0000313" key="7">
    <source>
        <dbReference type="Proteomes" id="UP000199689"/>
    </source>
</evidence>
<evidence type="ECO:0000256" key="1">
    <source>
        <dbReference type="ARBA" id="ARBA00023015"/>
    </source>
</evidence>
<dbReference type="AlphaFoldDB" id="A0A1G5VTP1"/>
<name>A0A1G5VTP1_9FIRM</name>
<keyword evidence="2" id="KW-0238">DNA-binding</keyword>
<dbReference type="GO" id="GO:0003677">
    <property type="term" value="F:DNA binding"/>
    <property type="evidence" value="ECO:0007669"/>
    <property type="project" value="UniProtKB-KW"/>
</dbReference>
<dbReference type="PROSITE" id="PS50042">
    <property type="entry name" value="CNMP_BINDING_3"/>
    <property type="match status" value="1"/>
</dbReference>
<dbReference type="SUPFAM" id="SSF51206">
    <property type="entry name" value="cAMP-binding domain-like"/>
    <property type="match status" value="1"/>
</dbReference>
<accession>A0A1G5VTP1</accession>
<dbReference type="GO" id="GO:0003700">
    <property type="term" value="F:DNA-binding transcription factor activity"/>
    <property type="evidence" value="ECO:0007669"/>
    <property type="project" value="TreeGrafter"/>
</dbReference>
<dbReference type="Pfam" id="PF13545">
    <property type="entry name" value="HTH_Crp_2"/>
    <property type="match status" value="1"/>
</dbReference>
<dbReference type="CDD" id="cd00038">
    <property type="entry name" value="CAP_ED"/>
    <property type="match status" value="1"/>
</dbReference>
<dbReference type="STRING" id="209880.SAMN02910343_00863"/>
<protein>
    <submittedName>
        <fullName evidence="6">cAMP-binding domain of CRP or a regulatory subunit of cAMP-dependent protein kinases</fullName>
    </submittedName>
</protein>
<evidence type="ECO:0000313" key="6">
    <source>
        <dbReference type="EMBL" id="SDA49094.1"/>
    </source>
</evidence>
<dbReference type="EMBL" id="FMXA01000009">
    <property type="protein sequence ID" value="SDA49094.1"/>
    <property type="molecule type" value="Genomic_DNA"/>
</dbReference>
<dbReference type="InterPro" id="IPR050397">
    <property type="entry name" value="Env_Response_Regulators"/>
</dbReference>
<keyword evidence="1" id="KW-0805">Transcription regulation</keyword>
<dbReference type="PROSITE" id="PS51063">
    <property type="entry name" value="HTH_CRP_2"/>
    <property type="match status" value="1"/>
</dbReference>
<evidence type="ECO:0000256" key="3">
    <source>
        <dbReference type="ARBA" id="ARBA00023163"/>
    </source>
</evidence>
<dbReference type="SMART" id="SM00100">
    <property type="entry name" value="cNMP"/>
    <property type="match status" value="1"/>
</dbReference>
<dbReference type="PANTHER" id="PTHR24567:SF58">
    <property type="entry name" value="CYCLIC AMP-BINDING REGULATORY PROTEIN"/>
    <property type="match status" value="1"/>
</dbReference>
<keyword evidence="6" id="KW-0418">Kinase</keyword>
<evidence type="ECO:0000259" key="4">
    <source>
        <dbReference type="PROSITE" id="PS50042"/>
    </source>
</evidence>
<proteinExistence type="predicted"/>
<keyword evidence="3" id="KW-0804">Transcription</keyword>
<organism evidence="6 7">
    <name type="scientific">Allisonella histaminiformans</name>
    <dbReference type="NCBI Taxonomy" id="209880"/>
    <lineage>
        <taxon>Bacteria</taxon>
        <taxon>Bacillati</taxon>
        <taxon>Bacillota</taxon>
        <taxon>Negativicutes</taxon>
        <taxon>Veillonellales</taxon>
        <taxon>Veillonellaceae</taxon>
        <taxon>Allisonella</taxon>
    </lineage>
</organism>
<gene>
    <name evidence="6" type="ORF">SAMN02910343_00863</name>
</gene>
<keyword evidence="7" id="KW-1185">Reference proteome</keyword>
<evidence type="ECO:0000256" key="2">
    <source>
        <dbReference type="ARBA" id="ARBA00023125"/>
    </source>
</evidence>
<dbReference type="Gene3D" id="2.60.120.10">
    <property type="entry name" value="Jelly Rolls"/>
    <property type="match status" value="1"/>
</dbReference>
<dbReference type="InterPro" id="IPR036390">
    <property type="entry name" value="WH_DNA-bd_sf"/>
</dbReference>
<sequence>MVIYMLMDMDKYRGIPLFRGIPEHRICPLLQAVGAHGREYKKGETLISAGETAGAIGVILSGSVHMLKYDVWGRKTLIAYMSRGELFGESFAVRQEKSSYTFFEAAADTEVVFIRFEQIVHDCCGDEEHHRLLSNLFECMGKKNFQLMEKIEIMSRPTLREKIMSYISMIAQHQKSRYIHLPLSRTEMAEFIGANRSAMTRELTRMKEEQIIDFDGNIFIIR</sequence>
<dbReference type="Proteomes" id="UP000199689">
    <property type="component" value="Unassembled WGS sequence"/>
</dbReference>
<feature type="domain" description="Cyclic nucleotide-binding" evidence="4">
    <location>
        <begin position="17"/>
        <end position="89"/>
    </location>
</feature>
<dbReference type="Pfam" id="PF00027">
    <property type="entry name" value="cNMP_binding"/>
    <property type="match status" value="1"/>
</dbReference>
<feature type="domain" description="HTH crp-type" evidence="5">
    <location>
        <begin position="157"/>
        <end position="222"/>
    </location>
</feature>
<dbReference type="SUPFAM" id="SSF46785">
    <property type="entry name" value="Winged helix' DNA-binding domain"/>
    <property type="match status" value="1"/>
</dbReference>
<dbReference type="InterPro" id="IPR014710">
    <property type="entry name" value="RmlC-like_jellyroll"/>
</dbReference>
<dbReference type="GO" id="GO:0005829">
    <property type="term" value="C:cytosol"/>
    <property type="evidence" value="ECO:0007669"/>
    <property type="project" value="TreeGrafter"/>
</dbReference>